<evidence type="ECO:0000313" key="1">
    <source>
        <dbReference type="EMBL" id="MBJ7595079.1"/>
    </source>
</evidence>
<dbReference type="EMBL" id="JAEKNS010000100">
    <property type="protein sequence ID" value="MBJ7595079.1"/>
    <property type="molecule type" value="Genomic_DNA"/>
</dbReference>
<dbReference type="EMBL" id="QHBU01000287">
    <property type="protein sequence ID" value="PZR77695.1"/>
    <property type="molecule type" value="Genomic_DNA"/>
</dbReference>
<dbReference type="SUPFAM" id="SSF51905">
    <property type="entry name" value="FAD/NAD(P)-binding domain"/>
    <property type="match status" value="1"/>
</dbReference>
<dbReference type="Proteomes" id="UP000248724">
    <property type="component" value="Unassembled WGS sequence"/>
</dbReference>
<reference evidence="2" key="2">
    <citation type="submission" date="2018-05" db="EMBL/GenBank/DDBJ databases">
        <authorList>
            <person name="Ferrari B."/>
        </authorList>
    </citation>
    <scope>NUCLEOTIDE SEQUENCE</scope>
    <source>
        <strain evidence="2">RRmetagenome_bin12</strain>
    </source>
</reference>
<dbReference type="AlphaFoldDB" id="A0A2W5Z4A7"/>
<name>A0A2W5Z4A7_9BACT</name>
<organism evidence="2 3">
    <name type="scientific">Candidatus Aeolococcus gillhamiae</name>
    <dbReference type="NCBI Taxonomy" id="3127015"/>
    <lineage>
        <taxon>Bacteria</taxon>
        <taxon>Bacillati</taxon>
        <taxon>Candidatus Dormiibacterota</taxon>
        <taxon>Candidatus Dormibacteria</taxon>
        <taxon>Candidatus Aeolococcales</taxon>
        <taxon>Candidatus Aeolococcaceae</taxon>
        <taxon>Candidatus Aeolococcus</taxon>
    </lineage>
</organism>
<accession>A0A934JXG6</accession>
<dbReference type="Pfam" id="PF13450">
    <property type="entry name" value="NAD_binding_8"/>
    <property type="match status" value="1"/>
</dbReference>
<dbReference type="PANTHER" id="PTHR10668:SF105">
    <property type="entry name" value="DEHYDROGENASE-RELATED"/>
    <property type="match status" value="1"/>
</dbReference>
<evidence type="ECO:0000313" key="2">
    <source>
        <dbReference type="EMBL" id="PZR77695.1"/>
    </source>
</evidence>
<protein>
    <submittedName>
        <fullName evidence="1 2">FAD-dependent oxidoreductase</fullName>
    </submittedName>
</protein>
<gene>
    <name evidence="2" type="ORF">DLM65_15045</name>
    <name evidence="1" type="ORF">JF886_09505</name>
</gene>
<proteinExistence type="predicted"/>
<comment type="caution">
    <text evidence="2">The sequence shown here is derived from an EMBL/GenBank/DDBJ whole genome shotgun (WGS) entry which is preliminary data.</text>
</comment>
<reference evidence="1 4" key="3">
    <citation type="submission" date="2020-10" db="EMBL/GenBank/DDBJ databases">
        <title>Ca. Dormibacterota MAGs.</title>
        <authorList>
            <person name="Montgomery K."/>
        </authorList>
    </citation>
    <scope>NUCLEOTIDE SEQUENCE [LARGE SCALE GENOMIC DNA]</scope>
    <source>
        <strain evidence="1">SC8812_S17_18</strain>
    </source>
</reference>
<evidence type="ECO:0000313" key="3">
    <source>
        <dbReference type="Proteomes" id="UP000248724"/>
    </source>
</evidence>
<dbReference type="PANTHER" id="PTHR10668">
    <property type="entry name" value="PHYTOENE DEHYDROGENASE"/>
    <property type="match status" value="1"/>
</dbReference>
<dbReference type="Proteomes" id="UP000606991">
    <property type="component" value="Unassembled WGS sequence"/>
</dbReference>
<sequence length="477" mass="50453">MTTRYDAVVVGAGPNGLAAAITLAEQGFSVHVVEASDDVGGACRTAELTLPGFHHDVGAAVLTFGTSSRFFRDLAGADGVEFVHSPAVLAHPLDGDDAVVLERSVGDTAAGLGRDETSYRRAFTRLTEHAPDLLDQFLGPLRPPRHPLIVGAFGAPALLPASLLARSLFRGDRARALFAGMSGHSMMSLNSPASASIGLVLGMVGHSVGWPVVRGGSGNVSVALADRVRSLGGTIETGRRVTSLRQLPPSRVQLLDLVPRSIEAICVDALPPRYRRRLRRYRYGPGLFKLDWALAAPIPWRDERCARAATVHLGGSLDEVVGSESTVAGGGHPERPFVILVQPSLFDASRAPGGGHTAWAYGHVPNGSRVDMTTRIEAQVERFAPGFRDRVIGRHTMDTAALEAYDANLVGGDINGGLFSLGQMFTRPAPRVDPYSTPNPRVFICSAATPPGGGVHGMCGWWAAQSALRALRKPSAP</sequence>
<dbReference type="RefSeq" id="WP_337311851.1">
    <property type="nucleotide sequence ID" value="NZ_JAEKNS010000100.1"/>
</dbReference>
<evidence type="ECO:0000313" key="4">
    <source>
        <dbReference type="Proteomes" id="UP000606991"/>
    </source>
</evidence>
<dbReference type="PRINTS" id="PR00411">
    <property type="entry name" value="PNDRDTASEI"/>
</dbReference>
<reference evidence="2 3" key="1">
    <citation type="journal article" date="2017" name="Nature">
        <title>Atmospheric trace gases support primary production in Antarctic desert surface soil.</title>
        <authorList>
            <person name="Ji M."/>
            <person name="Greening C."/>
            <person name="Vanwonterghem I."/>
            <person name="Carere C.R."/>
            <person name="Bay S.K."/>
            <person name="Steen J.A."/>
            <person name="Montgomery K."/>
            <person name="Lines T."/>
            <person name="Beardall J."/>
            <person name="van Dorst J."/>
            <person name="Snape I."/>
            <person name="Stott M.B."/>
            <person name="Hugenholtz P."/>
            <person name="Ferrari B.C."/>
        </authorList>
    </citation>
    <scope>NUCLEOTIDE SEQUENCE [LARGE SCALE GENOMIC DNA]</scope>
    <source>
        <strain evidence="2">RRmetagenome_bin12</strain>
    </source>
</reference>
<dbReference type="InterPro" id="IPR036188">
    <property type="entry name" value="FAD/NAD-bd_sf"/>
</dbReference>
<dbReference type="Gene3D" id="3.50.50.60">
    <property type="entry name" value="FAD/NAD(P)-binding domain"/>
    <property type="match status" value="1"/>
</dbReference>
<accession>A0A2W5Z4A7</accession>